<dbReference type="InterPro" id="IPR014729">
    <property type="entry name" value="Rossmann-like_a/b/a_fold"/>
</dbReference>
<dbReference type="Gene3D" id="3.40.50.620">
    <property type="entry name" value="HUPs"/>
    <property type="match status" value="1"/>
</dbReference>
<gene>
    <name evidence="1" type="ORF">METZ01_LOCUS160735</name>
</gene>
<dbReference type="AlphaFoldDB" id="A0A382B2Z4"/>
<evidence type="ECO:0000313" key="1">
    <source>
        <dbReference type="EMBL" id="SVB07881.1"/>
    </source>
</evidence>
<dbReference type="EMBL" id="UINC01027877">
    <property type="protein sequence ID" value="SVB07881.1"/>
    <property type="molecule type" value="Genomic_DNA"/>
</dbReference>
<proteinExistence type="predicted"/>
<reference evidence="1" key="1">
    <citation type="submission" date="2018-05" db="EMBL/GenBank/DDBJ databases">
        <authorList>
            <person name="Lanie J.A."/>
            <person name="Ng W.-L."/>
            <person name="Kazmierczak K.M."/>
            <person name="Andrzejewski T.M."/>
            <person name="Davidsen T.M."/>
            <person name="Wayne K.J."/>
            <person name="Tettelin H."/>
            <person name="Glass J.I."/>
            <person name="Rusch D."/>
            <person name="Podicherti R."/>
            <person name="Tsui H.-C.T."/>
            <person name="Winkler M.E."/>
        </authorList>
    </citation>
    <scope>NUCLEOTIDE SEQUENCE</scope>
</reference>
<evidence type="ECO:0008006" key="2">
    <source>
        <dbReference type="Google" id="ProtNLM"/>
    </source>
</evidence>
<protein>
    <recommendedName>
        <fullName evidence="2">Phosphoadenosine phosphosulphate reductase domain-containing protein</fullName>
    </recommendedName>
</protein>
<organism evidence="1">
    <name type="scientific">marine metagenome</name>
    <dbReference type="NCBI Taxonomy" id="408172"/>
    <lineage>
        <taxon>unclassified sequences</taxon>
        <taxon>metagenomes</taxon>
        <taxon>ecological metagenomes</taxon>
    </lineage>
</organism>
<sequence>MYGGGLTSYEAAKRAIERYGHEAVEIWFADTRMEDEDLYRFNRDVERVLDHEIRVFDQGLDVWEIFRRERFLGNSRIDPCSKFLKRVPLRKALEKQYPNRTCIRCKEPWSRGGETILVLDIDGTEIKEAICAPCKDNDPDYASSLESLQEVISGEGTNSNRARIAIRPVQNRVERCSDDGKFVRVVLGMDIIQDCDRLHRAKSYWRPFVNWFPLVEPPFGNKTRIIEELRAIGIREPRLYGAGFAHNNCGGFCVKAGKGQMVHLLNTLPERYLEHERKELEFQEFIGSKVTILSETRNGEKRNLTLRELRKRAEAGEDFRFDQGTACACLNPLSPEVDEIAW</sequence>
<name>A0A382B2Z4_9ZZZZ</name>
<accession>A0A382B2Z4</accession>